<dbReference type="RefSeq" id="WP_022790157.1">
    <property type="nucleotide sequence ID" value="NZ_JACJKL010000001.1"/>
</dbReference>
<accession>A0A380LMY2</accession>
<dbReference type="OrthoDB" id="9762795at2"/>
<dbReference type="InterPro" id="IPR011976">
    <property type="entry name" value="Pept_M3B_oligopep-rel"/>
</dbReference>
<organism evidence="1 2">
    <name type="scientific">Faecalicoccus pleomorphus</name>
    <dbReference type="NCBI Taxonomy" id="1323"/>
    <lineage>
        <taxon>Bacteria</taxon>
        <taxon>Bacillati</taxon>
        <taxon>Bacillota</taxon>
        <taxon>Erysipelotrichia</taxon>
        <taxon>Erysipelotrichales</taxon>
        <taxon>Erysipelotrichaceae</taxon>
        <taxon>Faecalicoccus</taxon>
    </lineage>
</organism>
<dbReference type="CDD" id="cd09606">
    <property type="entry name" value="M3B_PepF"/>
    <property type="match status" value="1"/>
</dbReference>
<dbReference type="Gene3D" id="1.10.1370.30">
    <property type="match status" value="1"/>
</dbReference>
<dbReference type="NCBIfam" id="TIGR02289">
    <property type="entry name" value="M3_not_pepF"/>
    <property type="match status" value="1"/>
</dbReference>
<dbReference type="PANTHER" id="PTHR11804:SF28">
    <property type="entry name" value="OLIGOENDOPEPTIDASE F"/>
    <property type="match status" value="1"/>
</dbReference>
<protein>
    <submittedName>
        <fullName evidence="1">Putative oligopeptidase</fullName>
    </submittedName>
</protein>
<dbReference type="GO" id="GO:0006518">
    <property type="term" value="P:peptide metabolic process"/>
    <property type="evidence" value="ECO:0007669"/>
    <property type="project" value="TreeGrafter"/>
</dbReference>
<dbReference type="SUPFAM" id="SSF55486">
    <property type="entry name" value="Metalloproteases ('zincins'), catalytic domain"/>
    <property type="match status" value="1"/>
</dbReference>
<keyword evidence="2" id="KW-1185">Reference proteome</keyword>
<dbReference type="GeneID" id="77462479"/>
<evidence type="ECO:0000313" key="1">
    <source>
        <dbReference type="EMBL" id="SUO04607.1"/>
    </source>
</evidence>
<proteinExistence type="predicted"/>
<dbReference type="GO" id="GO:0004222">
    <property type="term" value="F:metalloendopeptidase activity"/>
    <property type="evidence" value="ECO:0007669"/>
    <property type="project" value="InterPro"/>
</dbReference>
<dbReference type="PANTHER" id="PTHR11804">
    <property type="entry name" value="PROTEASE M3 THIMET OLIGOPEPTIDASE-RELATED"/>
    <property type="match status" value="1"/>
</dbReference>
<name>A0A380LMY2_9FIRM</name>
<reference evidence="1 2" key="1">
    <citation type="submission" date="2018-06" db="EMBL/GenBank/DDBJ databases">
        <authorList>
            <consortium name="Pathogen Informatics"/>
            <person name="Doyle S."/>
        </authorList>
    </citation>
    <scope>NUCLEOTIDE SEQUENCE [LARGE SCALE GENOMIC DNA]</scope>
    <source>
        <strain evidence="1 2">NCTC11087</strain>
    </source>
</reference>
<evidence type="ECO:0000313" key="2">
    <source>
        <dbReference type="Proteomes" id="UP000255523"/>
    </source>
</evidence>
<dbReference type="InterPro" id="IPR045090">
    <property type="entry name" value="Pept_M3A_M3B"/>
</dbReference>
<dbReference type="AlphaFoldDB" id="A0A380LMY2"/>
<dbReference type="Proteomes" id="UP000255523">
    <property type="component" value="Unassembled WGS sequence"/>
</dbReference>
<gene>
    <name evidence="1" type="ORF">NCTC11087_01528</name>
</gene>
<dbReference type="EMBL" id="UHFX01000003">
    <property type="protein sequence ID" value="SUO04607.1"/>
    <property type="molecule type" value="Genomic_DNA"/>
</dbReference>
<dbReference type="GO" id="GO:0006508">
    <property type="term" value="P:proteolysis"/>
    <property type="evidence" value="ECO:0007669"/>
    <property type="project" value="InterPro"/>
</dbReference>
<sequence length="565" mass="66995">MKFSEYPYHTIDVKQAKDTLVKIEKRLMNAEDYASFKQAFKDLDAYKKELYTQFSLCEVRHTIDTRNEYYKKEQEHIDEIAPILQEDLVRISNVILESPYRKELEKEIPSTYFLAKEFDKKCFSPDIIEELQKENQYSSQYQQLVASAQIEFEGKKRTLSELEPFMKASNRSMRKKATKAYWGWFEKHEEELGKIFDSLVKIRTKMAQKLGYKDYTEMGYYRMYRFDYTKEDVQMYRKQVLDTVVPVTTSLFARQQKRLGLDALYAWDEKVEFQSGNPTPKQDARTMVEIALHMYQELDKDTGEFFQFMVDHKLMDLESKPGKAAGGYCTSFDTYGAPFIFANFNQTSSDVETLTHEAGHAYQAYASRDIFPSDCIWPTSESAEIHSMSMEFLTYPWMKDFFKEDTRKFYFQHLSDAIKFLPYGVLVDHFQHEIYAHPEYTHTKRMETWRKLEKMYLPHKNYDEIAVLERGGWWMRQLHIFMDPFYYIDYTLAQVCALQFWSRAQKRDPNTLKDYKKICKLGGSLPFRKIVQAANLKSPFEEGCLNEAMKEVQNALNAITDEELQ</sequence>